<accession>H2XV14</accession>
<dbReference type="PANTHER" id="PTHR19282:SF452">
    <property type="entry name" value="LD03691P"/>
    <property type="match status" value="1"/>
</dbReference>
<keyword evidence="6" id="KW-1015">Disulfide bond</keyword>
<feature type="transmembrane region" description="Helical" evidence="7">
    <location>
        <begin position="39"/>
        <end position="65"/>
    </location>
</feature>
<evidence type="ECO:0000256" key="3">
    <source>
        <dbReference type="ARBA" id="ARBA00022692"/>
    </source>
</evidence>
<organism evidence="8 9">
    <name type="scientific">Ciona intestinalis</name>
    <name type="common">Transparent sea squirt</name>
    <name type="synonym">Ascidia intestinalis</name>
    <dbReference type="NCBI Taxonomy" id="7719"/>
    <lineage>
        <taxon>Eukaryota</taxon>
        <taxon>Metazoa</taxon>
        <taxon>Chordata</taxon>
        <taxon>Tunicata</taxon>
        <taxon>Ascidiacea</taxon>
        <taxon>Phlebobranchia</taxon>
        <taxon>Cionidae</taxon>
        <taxon>Ciona</taxon>
    </lineage>
</organism>
<dbReference type="AlphaFoldDB" id="H2XV14"/>
<keyword evidence="3 7" id="KW-0812">Transmembrane</keyword>
<evidence type="ECO:0000313" key="8">
    <source>
        <dbReference type="Ensembl" id="ENSCINP00000033498.1"/>
    </source>
</evidence>
<dbReference type="InterPro" id="IPR000301">
    <property type="entry name" value="Tetraspanin_animals"/>
</dbReference>
<dbReference type="Proteomes" id="UP000008144">
    <property type="component" value="Chromosome 1"/>
</dbReference>
<accession>A0A1W2WBM0</accession>
<comment type="subcellular location">
    <subcellularLocation>
        <location evidence="1">Membrane</location>
        <topology evidence="1">Multi-pass membrane protein</topology>
    </subcellularLocation>
</comment>
<gene>
    <name evidence="8" type="primary">LOC100181945</name>
</gene>
<dbReference type="KEGG" id="cin:100181945"/>
<dbReference type="InParanoid" id="H2XV14"/>
<comment type="similarity">
    <text evidence="2">Belongs to the tetraspanin (TM4SF) family.</text>
</comment>
<protein>
    <submittedName>
        <fullName evidence="8">Tetraspanin-13</fullName>
    </submittedName>
</protein>
<dbReference type="GeneID" id="100181945"/>
<evidence type="ECO:0000256" key="5">
    <source>
        <dbReference type="ARBA" id="ARBA00023136"/>
    </source>
</evidence>
<proteinExistence type="inferred from homology"/>
<evidence type="ECO:0000313" key="9">
    <source>
        <dbReference type="Proteomes" id="UP000008144"/>
    </source>
</evidence>
<reference evidence="8" key="3">
    <citation type="submission" date="2025-08" db="UniProtKB">
        <authorList>
            <consortium name="Ensembl"/>
        </authorList>
    </citation>
    <scope>IDENTIFICATION</scope>
</reference>
<sequence>MCGGFTCSKNSLGFLNVVFLLVGVLLIAVAAYAKAAAQITSFEICGGIIASGLFLFLIALLGLIATTKHHQVLLFFYIVILFLLFIIQFSVSIACLALSEMQVAKVLGNVWGTAPSNTKNDAQAYFKCCGWLENDPTSQDCILAKACQELPTTTQITTNPATNSTPVCTTCSSIIPQTVSKGLEATGGIGLFFSFIEMLGVWLAVRFRNQKDPAANPSQFL</sequence>
<dbReference type="FunCoup" id="H2XV14">
    <property type="interactions" value="49"/>
</dbReference>
<feature type="transmembrane region" description="Helical" evidence="7">
    <location>
        <begin position="72"/>
        <end position="99"/>
    </location>
</feature>
<dbReference type="HOGENOM" id="CLU_088363_0_0_1"/>
<dbReference type="PANTHER" id="PTHR19282">
    <property type="entry name" value="TETRASPANIN"/>
    <property type="match status" value="1"/>
</dbReference>
<keyword evidence="4 7" id="KW-1133">Transmembrane helix</keyword>
<dbReference type="OrthoDB" id="5845060at2759"/>
<evidence type="ECO:0000256" key="7">
    <source>
        <dbReference type="SAM" id="Phobius"/>
    </source>
</evidence>
<dbReference type="GO" id="GO:0016020">
    <property type="term" value="C:membrane"/>
    <property type="evidence" value="ECO:0007669"/>
    <property type="project" value="UniProtKB-SubCell"/>
</dbReference>
<dbReference type="Pfam" id="PF00335">
    <property type="entry name" value="Tetraspanin"/>
    <property type="match status" value="1"/>
</dbReference>
<dbReference type="PIRSF" id="PIRSF002419">
    <property type="entry name" value="Tetraspanin"/>
    <property type="match status" value="1"/>
</dbReference>
<reference evidence="9" key="1">
    <citation type="journal article" date="2002" name="Science">
        <title>The draft genome of Ciona intestinalis: insights into chordate and vertebrate origins.</title>
        <authorList>
            <person name="Dehal P."/>
            <person name="Satou Y."/>
            <person name="Campbell R.K."/>
            <person name="Chapman J."/>
            <person name="Degnan B."/>
            <person name="De Tomaso A."/>
            <person name="Davidson B."/>
            <person name="Di Gregorio A."/>
            <person name="Gelpke M."/>
            <person name="Goodstein D.M."/>
            <person name="Harafuji N."/>
            <person name="Hastings K.E."/>
            <person name="Ho I."/>
            <person name="Hotta K."/>
            <person name="Huang W."/>
            <person name="Kawashima T."/>
            <person name="Lemaire P."/>
            <person name="Martinez D."/>
            <person name="Meinertzhagen I.A."/>
            <person name="Necula S."/>
            <person name="Nonaka M."/>
            <person name="Putnam N."/>
            <person name="Rash S."/>
            <person name="Saiga H."/>
            <person name="Satake M."/>
            <person name="Terry A."/>
            <person name="Yamada L."/>
            <person name="Wang H.G."/>
            <person name="Awazu S."/>
            <person name="Azumi K."/>
            <person name="Boore J."/>
            <person name="Branno M."/>
            <person name="Chin-Bow S."/>
            <person name="DeSantis R."/>
            <person name="Doyle S."/>
            <person name="Francino P."/>
            <person name="Keys D.N."/>
            <person name="Haga S."/>
            <person name="Hayashi H."/>
            <person name="Hino K."/>
            <person name="Imai K.S."/>
            <person name="Inaba K."/>
            <person name="Kano S."/>
            <person name="Kobayashi K."/>
            <person name="Kobayashi M."/>
            <person name="Lee B.I."/>
            <person name="Makabe K.W."/>
            <person name="Manohar C."/>
            <person name="Matassi G."/>
            <person name="Medina M."/>
            <person name="Mochizuki Y."/>
            <person name="Mount S."/>
            <person name="Morishita T."/>
            <person name="Miura S."/>
            <person name="Nakayama A."/>
            <person name="Nishizaka S."/>
            <person name="Nomoto H."/>
            <person name="Ohta F."/>
            <person name="Oishi K."/>
            <person name="Rigoutsos I."/>
            <person name="Sano M."/>
            <person name="Sasaki A."/>
            <person name="Sasakura Y."/>
            <person name="Shoguchi E."/>
            <person name="Shin-i T."/>
            <person name="Spagnuolo A."/>
            <person name="Stainier D."/>
            <person name="Suzuki M.M."/>
            <person name="Tassy O."/>
            <person name="Takatori N."/>
            <person name="Tokuoka M."/>
            <person name="Yagi K."/>
            <person name="Yoshizaki F."/>
            <person name="Wada S."/>
            <person name="Zhang C."/>
            <person name="Hyatt P.D."/>
            <person name="Larimer F."/>
            <person name="Detter C."/>
            <person name="Doggett N."/>
            <person name="Glavina T."/>
            <person name="Hawkins T."/>
            <person name="Richardson P."/>
            <person name="Lucas S."/>
            <person name="Kohara Y."/>
            <person name="Levine M."/>
            <person name="Satoh N."/>
            <person name="Rokhsar D.S."/>
        </authorList>
    </citation>
    <scope>NUCLEOTIDE SEQUENCE [LARGE SCALE GENOMIC DNA]</scope>
</reference>
<keyword evidence="9" id="KW-1185">Reference proteome</keyword>
<reference evidence="8" key="4">
    <citation type="submission" date="2025-09" db="UniProtKB">
        <authorList>
            <consortium name="Ensembl"/>
        </authorList>
    </citation>
    <scope>IDENTIFICATION</scope>
</reference>
<dbReference type="GeneTree" id="ENSGT00940000168852"/>
<feature type="transmembrane region" description="Helical" evidence="7">
    <location>
        <begin position="185"/>
        <end position="205"/>
    </location>
</feature>
<name>H2XV14_CIOIN</name>
<reference evidence="8" key="2">
    <citation type="journal article" date="2008" name="Genome Biol.">
        <title>Improved genome assembly and evidence-based global gene model set for the chordate Ciona intestinalis: new insight into intron and operon populations.</title>
        <authorList>
            <person name="Satou Y."/>
            <person name="Mineta K."/>
            <person name="Ogasawara M."/>
            <person name="Sasakura Y."/>
            <person name="Shoguchi E."/>
            <person name="Ueno K."/>
            <person name="Yamada L."/>
            <person name="Matsumoto J."/>
            <person name="Wasserscheid J."/>
            <person name="Dewar K."/>
            <person name="Wiley G.B."/>
            <person name="Macmil S.L."/>
            <person name="Roe B.A."/>
            <person name="Zeller R.W."/>
            <person name="Hastings K.E."/>
            <person name="Lemaire P."/>
            <person name="Lindquist E."/>
            <person name="Endo T."/>
            <person name="Hotta K."/>
            <person name="Inaba K."/>
        </authorList>
    </citation>
    <scope>NUCLEOTIDE SEQUENCE [LARGE SCALE GENOMIC DNA]</scope>
    <source>
        <strain evidence="8">wild type</strain>
    </source>
</reference>
<dbReference type="EMBL" id="EAAA01000049">
    <property type="status" value="NOT_ANNOTATED_CDS"/>
    <property type="molecule type" value="Genomic_DNA"/>
</dbReference>
<evidence type="ECO:0000256" key="2">
    <source>
        <dbReference type="ARBA" id="ARBA00006840"/>
    </source>
</evidence>
<feature type="disulfide bond" evidence="6">
    <location>
        <begin position="129"/>
        <end position="147"/>
    </location>
</feature>
<evidence type="ECO:0000256" key="4">
    <source>
        <dbReference type="ARBA" id="ARBA00022989"/>
    </source>
</evidence>
<keyword evidence="5 7" id="KW-0472">Membrane</keyword>
<dbReference type="OMA" id="CPPCAPI"/>
<feature type="transmembrane region" description="Helical" evidence="7">
    <location>
        <begin position="12"/>
        <end position="33"/>
    </location>
</feature>
<dbReference type="InterPro" id="IPR018499">
    <property type="entry name" value="Tetraspanin/Peripherin"/>
</dbReference>
<evidence type="ECO:0000256" key="6">
    <source>
        <dbReference type="PIRSR" id="PIRSR002419-1"/>
    </source>
</evidence>
<dbReference type="Ensembl" id="ENSCINT00000031609.1">
    <property type="protein sequence ID" value="ENSCINP00000033498.1"/>
    <property type="gene ID" value="ENSCING00000024011.1"/>
</dbReference>
<dbReference type="RefSeq" id="XP_002128429.1">
    <property type="nucleotide sequence ID" value="XM_002128393.5"/>
</dbReference>
<evidence type="ECO:0000256" key="1">
    <source>
        <dbReference type="ARBA" id="ARBA00004141"/>
    </source>
</evidence>
<dbReference type="PRINTS" id="PR00259">
    <property type="entry name" value="TMFOUR"/>
</dbReference>